<accession>A0A2G2X217</accession>
<keyword evidence="5" id="KW-0256">Endoplasmic reticulum</keyword>
<reference evidence="6 7" key="1">
    <citation type="journal article" date="2017" name="Genome Biol.">
        <title>New reference genome sequences of hot pepper reveal the massive evolution of plant disease-resistance genes by retroduplication.</title>
        <authorList>
            <person name="Kim S."/>
            <person name="Park J."/>
            <person name="Yeom S.I."/>
            <person name="Kim Y.M."/>
            <person name="Seo E."/>
            <person name="Kim K.T."/>
            <person name="Kim M.S."/>
            <person name="Lee J.M."/>
            <person name="Cheong K."/>
            <person name="Shin H.S."/>
            <person name="Kim S.B."/>
            <person name="Han K."/>
            <person name="Lee J."/>
            <person name="Park M."/>
            <person name="Lee H.A."/>
            <person name="Lee H.Y."/>
            <person name="Lee Y."/>
            <person name="Oh S."/>
            <person name="Lee J.H."/>
            <person name="Choi E."/>
            <person name="Choi E."/>
            <person name="Lee S.E."/>
            <person name="Jeon J."/>
            <person name="Kim H."/>
            <person name="Choi G."/>
            <person name="Song H."/>
            <person name="Lee J."/>
            <person name="Lee S.C."/>
            <person name="Kwon J.K."/>
            <person name="Lee H.Y."/>
            <person name="Koo N."/>
            <person name="Hong Y."/>
            <person name="Kim R.W."/>
            <person name="Kang W.H."/>
            <person name="Huh J.H."/>
            <person name="Kang B.C."/>
            <person name="Yang T.J."/>
            <person name="Lee Y.H."/>
            <person name="Bennetzen J.L."/>
            <person name="Choi D."/>
        </authorList>
    </citation>
    <scope>NUCLEOTIDE SEQUENCE [LARGE SCALE GENOMIC DNA]</scope>
    <source>
        <strain evidence="7">cv. PBC81</strain>
    </source>
</reference>
<keyword evidence="4 5" id="KW-0833">Ubl conjugation pathway</keyword>
<name>A0A2G2X217_CAPBA</name>
<evidence type="ECO:0000313" key="6">
    <source>
        <dbReference type="EMBL" id="PHT51538.1"/>
    </source>
</evidence>
<comment type="caution">
    <text evidence="6">The sequence shown here is derived from an EMBL/GenBank/DDBJ whole genome shotgun (WGS) entry which is preliminary data.</text>
</comment>
<dbReference type="GO" id="GO:0016567">
    <property type="term" value="P:protein ubiquitination"/>
    <property type="evidence" value="ECO:0007669"/>
    <property type="project" value="UniProtKB-UniPathway"/>
</dbReference>
<dbReference type="GO" id="GO:0008270">
    <property type="term" value="F:zinc ion binding"/>
    <property type="evidence" value="ECO:0007669"/>
    <property type="project" value="UniProtKB-KW"/>
</dbReference>
<evidence type="ECO:0000256" key="1">
    <source>
        <dbReference type="ARBA" id="ARBA00000900"/>
    </source>
</evidence>
<comment type="catalytic activity">
    <reaction evidence="1 5">
        <text>S-ubiquitinyl-[E2 ubiquitin-conjugating enzyme]-L-cysteine + [acceptor protein]-L-lysine = [E2 ubiquitin-conjugating enzyme]-L-cysteine + N(6)-ubiquitinyl-[acceptor protein]-L-lysine.</text>
        <dbReference type="EC" id="2.3.2.27"/>
    </reaction>
</comment>
<comment type="pathway">
    <text evidence="2 5">Protein modification; protein ubiquitination.</text>
</comment>
<comment type="domain">
    <text evidence="5">The RING-type zinc finger domain is responsible for E3 ligase activity.</text>
</comment>
<dbReference type="Proteomes" id="UP000224567">
    <property type="component" value="Unassembled WGS sequence"/>
</dbReference>
<reference evidence="7" key="2">
    <citation type="journal article" date="2017" name="J. Anim. Genet.">
        <title>Multiple reference genome sequences of hot pepper reveal the massive evolution of plant disease resistance genes by retroduplication.</title>
        <authorList>
            <person name="Kim S."/>
            <person name="Park J."/>
            <person name="Yeom S.-I."/>
            <person name="Kim Y.-M."/>
            <person name="Seo E."/>
            <person name="Kim K.-T."/>
            <person name="Kim M.-S."/>
            <person name="Lee J.M."/>
            <person name="Cheong K."/>
            <person name="Shin H.-S."/>
            <person name="Kim S.-B."/>
            <person name="Han K."/>
            <person name="Lee J."/>
            <person name="Park M."/>
            <person name="Lee H.-A."/>
            <person name="Lee H.-Y."/>
            <person name="Lee Y."/>
            <person name="Oh S."/>
            <person name="Lee J.H."/>
            <person name="Choi E."/>
            <person name="Choi E."/>
            <person name="Lee S.E."/>
            <person name="Jeon J."/>
            <person name="Kim H."/>
            <person name="Choi G."/>
            <person name="Song H."/>
            <person name="Lee J."/>
            <person name="Lee S.-C."/>
            <person name="Kwon J.-K."/>
            <person name="Lee H.-Y."/>
            <person name="Koo N."/>
            <person name="Hong Y."/>
            <person name="Kim R.W."/>
            <person name="Kang W.-H."/>
            <person name="Huh J.H."/>
            <person name="Kang B.-C."/>
            <person name="Yang T.-J."/>
            <person name="Lee Y.-H."/>
            <person name="Bennetzen J.L."/>
            <person name="Choi D."/>
        </authorList>
    </citation>
    <scope>NUCLEOTIDE SEQUENCE [LARGE SCALE GENOMIC DNA]</scope>
    <source>
        <strain evidence="7">cv. PBC81</strain>
    </source>
</reference>
<dbReference type="OrthoDB" id="6270329at2759"/>
<keyword evidence="5" id="KW-0862">Zinc</keyword>
<dbReference type="EMBL" id="MLFT02000003">
    <property type="protein sequence ID" value="PHT51538.1"/>
    <property type="molecule type" value="Genomic_DNA"/>
</dbReference>
<evidence type="ECO:0000313" key="7">
    <source>
        <dbReference type="Proteomes" id="UP000224567"/>
    </source>
</evidence>
<keyword evidence="5" id="KW-0863">Zinc-finger</keyword>
<comment type="subcellular location">
    <subcellularLocation>
        <location evidence="5">Endoplasmic reticulum membrane</location>
        <topology evidence="5">Single-pass type IV membrane protein</topology>
    </subcellularLocation>
</comment>
<protein>
    <recommendedName>
        <fullName evidence="5">E3 ubiquitin-protein ligase RMA</fullName>
        <ecNumber evidence="5">2.3.2.27</ecNumber>
    </recommendedName>
    <alternativeName>
        <fullName evidence="5">Protein RING membrane-anchor</fullName>
    </alternativeName>
    <alternativeName>
        <fullName evidence="5">RING-type E3 ubiquitin transferase RMA</fullName>
    </alternativeName>
</protein>
<dbReference type="InterPro" id="IPR045103">
    <property type="entry name" value="RNF5/RNF185-like"/>
</dbReference>
<dbReference type="GO" id="GO:0006511">
    <property type="term" value="P:ubiquitin-dependent protein catabolic process"/>
    <property type="evidence" value="ECO:0007669"/>
    <property type="project" value="UniProtKB-UniRule"/>
</dbReference>
<dbReference type="PANTHER" id="PTHR12313">
    <property type="entry name" value="E3 UBIQUITIN-PROTEIN LIGASE RNF5-RELATED"/>
    <property type="match status" value="1"/>
</dbReference>
<organism evidence="6 7">
    <name type="scientific">Capsicum baccatum</name>
    <name type="common">Peruvian pepper</name>
    <dbReference type="NCBI Taxonomy" id="33114"/>
    <lineage>
        <taxon>Eukaryota</taxon>
        <taxon>Viridiplantae</taxon>
        <taxon>Streptophyta</taxon>
        <taxon>Embryophyta</taxon>
        <taxon>Tracheophyta</taxon>
        <taxon>Spermatophyta</taxon>
        <taxon>Magnoliopsida</taxon>
        <taxon>eudicotyledons</taxon>
        <taxon>Gunneridae</taxon>
        <taxon>Pentapetalae</taxon>
        <taxon>asterids</taxon>
        <taxon>lamiids</taxon>
        <taxon>Solanales</taxon>
        <taxon>Solanaceae</taxon>
        <taxon>Solanoideae</taxon>
        <taxon>Capsiceae</taxon>
        <taxon>Capsicum</taxon>
    </lineage>
</organism>
<sequence>MAGKDGNILKLKMKNITPQKWSRDVISHLYWPCIYKWIHFQIISSEIIDNQWPQCPICEIAISQKTYILPYGRVQATKPSEGKAPNLGIIAPQRPASS</sequence>
<keyword evidence="7" id="KW-1185">Reference proteome</keyword>
<dbReference type="UniPathway" id="UPA00143"/>
<gene>
    <name evidence="6" type="ORF">CQW23_06000</name>
</gene>
<dbReference type="STRING" id="33114.A0A2G2X217"/>
<evidence type="ECO:0000256" key="3">
    <source>
        <dbReference type="ARBA" id="ARBA00022679"/>
    </source>
</evidence>
<comment type="function">
    <text evidence="5">E3 ubiquitin-protein ligase.</text>
</comment>
<proteinExistence type="predicted"/>
<evidence type="ECO:0000256" key="5">
    <source>
        <dbReference type="RuleBase" id="RU369090"/>
    </source>
</evidence>
<dbReference type="EC" id="2.3.2.27" evidence="5"/>
<keyword evidence="5" id="KW-0479">Metal-binding</keyword>
<dbReference type="GO" id="GO:0005789">
    <property type="term" value="C:endoplasmic reticulum membrane"/>
    <property type="evidence" value="ECO:0007669"/>
    <property type="project" value="UniProtKB-SubCell"/>
</dbReference>
<evidence type="ECO:0000256" key="4">
    <source>
        <dbReference type="ARBA" id="ARBA00022786"/>
    </source>
</evidence>
<dbReference type="AlphaFoldDB" id="A0A2G2X217"/>
<dbReference type="GO" id="GO:0061630">
    <property type="term" value="F:ubiquitin protein ligase activity"/>
    <property type="evidence" value="ECO:0007669"/>
    <property type="project" value="UniProtKB-UniRule"/>
</dbReference>
<evidence type="ECO:0000256" key="2">
    <source>
        <dbReference type="ARBA" id="ARBA00004906"/>
    </source>
</evidence>
<keyword evidence="3 5" id="KW-0808">Transferase</keyword>